<dbReference type="PANTHER" id="PTHR22891">
    <property type="entry name" value="EUKARYOTIC TRANSLATION INITIATION FACTOR 2C"/>
    <property type="match status" value="1"/>
</dbReference>
<evidence type="ECO:0000313" key="2">
    <source>
        <dbReference type="EMBL" id="VEL38955.1"/>
    </source>
</evidence>
<dbReference type="InterPro" id="IPR032473">
    <property type="entry name" value="Argonaute_Mid_dom"/>
</dbReference>
<comment type="caution">
    <text evidence="2">The sequence shown here is derived from an EMBL/GenBank/DDBJ whole genome shotgun (WGS) entry which is preliminary data.</text>
</comment>
<evidence type="ECO:0000259" key="1">
    <source>
        <dbReference type="Pfam" id="PF16487"/>
    </source>
</evidence>
<protein>
    <recommendedName>
        <fullName evidence="1">Protein argonaute Mid domain-containing protein</fullName>
    </recommendedName>
</protein>
<dbReference type="Proteomes" id="UP000784294">
    <property type="component" value="Unassembled WGS sequence"/>
</dbReference>
<evidence type="ECO:0000313" key="3">
    <source>
        <dbReference type="Proteomes" id="UP000784294"/>
    </source>
</evidence>
<dbReference type="Pfam" id="PF16487">
    <property type="entry name" value="ArgoMid"/>
    <property type="match status" value="1"/>
</dbReference>
<dbReference type="Gene3D" id="3.40.50.2300">
    <property type="match status" value="1"/>
</dbReference>
<dbReference type="EMBL" id="CAAALY010259595">
    <property type="protein sequence ID" value="VEL38955.1"/>
    <property type="molecule type" value="Genomic_DNA"/>
</dbReference>
<sequence length="106" mass="12060">MGVWDMRGKQFYSGIEIKVWAIACFAPVRIVRDEALRQFTLQLQKISNDAGMPIVSPPCFCKYATGQDQVEPMFRYLRNTHPGLQLIVVVLPGKTPVYGKLLDFKL</sequence>
<proteinExistence type="predicted"/>
<accession>A0A448XKN6</accession>
<reference evidence="2" key="1">
    <citation type="submission" date="2018-11" db="EMBL/GenBank/DDBJ databases">
        <authorList>
            <consortium name="Pathogen Informatics"/>
        </authorList>
    </citation>
    <scope>NUCLEOTIDE SEQUENCE</scope>
</reference>
<dbReference type="OrthoDB" id="10252740at2759"/>
<gene>
    <name evidence="2" type="ORF">PXEA_LOCUS32395</name>
</gene>
<name>A0A448XKN6_9PLAT</name>
<feature type="domain" description="Protein argonaute Mid" evidence="1">
    <location>
        <begin position="2"/>
        <end position="79"/>
    </location>
</feature>
<organism evidence="2 3">
    <name type="scientific">Protopolystoma xenopodis</name>
    <dbReference type="NCBI Taxonomy" id="117903"/>
    <lineage>
        <taxon>Eukaryota</taxon>
        <taxon>Metazoa</taxon>
        <taxon>Spiralia</taxon>
        <taxon>Lophotrochozoa</taxon>
        <taxon>Platyhelminthes</taxon>
        <taxon>Monogenea</taxon>
        <taxon>Polyopisthocotylea</taxon>
        <taxon>Polystomatidea</taxon>
        <taxon>Polystomatidae</taxon>
        <taxon>Protopolystoma</taxon>
    </lineage>
</organism>
<dbReference type="AlphaFoldDB" id="A0A448XKN6"/>
<keyword evidence="3" id="KW-1185">Reference proteome</keyword>